<feature type="transmembrane region" description="Helical" evidence="5">
    <location>
        <begin position="268"/>
        <end position="286"/>
    </location>
</feature>
<evidence type="ECO:0000313" key="8">
    <source>
        <dbReference type="Proteomes" id="UP000184233"/>
    </source>
</evidence>
<reference evidence="7 8" key="1">
    <citation type="submission" date="2016-09" db="EMBL/GenBank/DDBJ databases">
        <title>Genome-resolved meta-omics ties microbial dynamics to process performance in biotechnology for thiocyanate degradation.</title>
        <authorList>
            <person name="Kantor R.S."/>
            <person name="Huddy R.J."/>
            <person name="Iyer R."/>
            <person name="Thomas B.C."/>
            <person name="Brown C.T."/>
            <person name="Anantharaman K."/>
            <person name="Tringe S."/>
            <person name="Hettich R.L."/>
            <person name="Harrison S.T."/>
            <person name="Banfield J.F."/>
        </authorList>
    </citation>
    <scope>NUCLEOTIDE SEQUENCE [LARGE SCALE GENOMIC DNA]</scope>
    <source>
        <strain evidence="7">59-99</strain>
    </source>
</reference>
<evidence type="ECO:0000256" key="4">
    <source>
        <dbReference type="ARBA" id="ARBA00023136"/>
    </source>
</evidence>
<dbReference type="EMBL" id="MKVH01000024">
    <property type="protein sequence ID" value="OJX57208.1"/>
    <property type="molecule type" value="Genomic_DNA"/>
</dbReference>
<dbReference type="InterPro" id="IPR026841">
    <property type="entry name" value="Aur1/Ipt1"/>
</dbReference>
<evidence type="ECO:0000313" key="7">
    <source>
        <dbReference type="EMBL" id="OJX57208.1"/>
    </source>
</evidence>
<feature type="transmembrane region" description="Helical" evidence="5">
    <location>
        <begin position="292"/>
        <end position="309"/>
    </location>
</feature>
<feature type="transmembrane region" description="Helical" evidence="5">
    <location>
        <begin position="27"/>
        <end position="47"/>
    </location>
</feature>
<name>A0A1M3KXR8_9BACT</name>
<evidence type="ECO:0000256" key="5">
    <source>
        <dbReference type="SAM" id="Phobius"/>
    </source>
</evidence>
<dbReference type="InterPro" id="IPR052185">
    <property type="entry name" value="IPC_Synthase-Related"/>
</dbReference>
<keyword evidence="4 5" id="KW-0472">Membrane</keyword>
<organism evidence="7 8">
    <name type="scientific">Candidatus Kapaibacterium thiocyanatum</name>
    <dbReference type="NCBI Taxonomy" id="1895771"/>
    <lineage>
        <taxon>Bacteria</taxon>
        <taxon>Pseudomonadati</taxon>
        <taxon>Candidatus Kapaibacteriota</taxon>
        <taxon>Candidatus Kapaibacteriia</taxon>
        <taxon>Candidatus Kapaibacteriales</taxon>
        <taxon>Candidatus Kapaibacteriaceae</taxon>
        <taxon>Candidatus Kapaibacterium</taxon>
    </lineage>
</organism>
<evidence type="ECO:0000256" key="1">
    <source>
        <dbReference type="ARBA" id="ARBA00004141"/>
    </source>
</evidence>
<protein>
    <recommendedName>
        <fullName evidence="6">Inositolphosphotransferase Aur1/Ipt1 domain-containing protein</fullName>
    </recommendedName>
</protein>
<dbReference type="SUPFAM" id="SSF48317">
    <property type="entry name" value="Acid phosphatase/Vanadium-dependent haloperoxidase"/>
    <property type="match status" value="1"/>
</dbReference>
<evidence type="ECO:0000259" key="6">
    <source>
        <dbReference type="Pfam" id="PF14378"/>
    </source>
</evidence>
<dbReference type="Gene3D" id="1.20.144.10">
    <property type="entry name" value="Phosphatidic acid phosphatase type 2/haloperoxidase"/>
    <property type="match status" value="1"/>
</dbReference>
<accession>A0A1M3KXR8</accession>
<keyword evidence="3 5" id="KW-1133">Transmembrane helix</keyword>
<proteinExistence type="predicted"/>
<dbReference type="PANTHER" id="PTHR31310:SF7">
    <property type="entry name" value="PA-PHOSPHATASE RELATED-FAMILY PROTEIN DDB_G0268928"/>
    <property type="match status" value="1"/>
</dbReference>
<sequence>MMGIATTTDQLRQFMDKIRASIVSYDIYTAVVMAIYCVLALVFYPYVPNASSIILQDMLIGVTIMALIVAWVTTELPVFGFLRRFYIIPVIYLMYDQVHAFVRIVHPVDYDHLFIAIDRAIFGTDPTRWLARFSVPALTEYLQICYFLFYLLPIIQAVELWRKGDVDRLDIFARGMAFCYYVSYLLYFALPAIGPRFTLHDFGMLDVDLPGIIFTPLLRDLINVGGGVARGVVDAAGLVNRDCMPSGHTMMTLVNILLAFRFRSRFRWLFVVIGGSLILSTIYLRYHYVIDVLVGALLAVAVLPVEPWVNTRLRRFLERGCVWKKSGTSM</sequence>
<gene>
    <name evidence="7" type="ORF">BGO89_11985</name>
</gene>
<comment type="subcellular location">
    <subcellularLocation>
        <location evidence="1">Membrane</location>
        <topology evidence="1">Multi-pass membrane protein</topology>
    </subcellularLocation>
</comment>
<dbReference type="Proteomes" id="UP000184233">
    <property type="component" value="Unassembled WGS sequence"/>
</dbReference>
<feature type="transmembrane region" description="Helical" evidence="5">
    <location>
        <begin position="171"/>
        <end position="190"/>
    </location>
</feature>
<comment type="caution">
    <text evidence="7">The sequence shown here is derived from an EMBL/GenBank/DDBJ whole genome shotgun (WGS) entry which is preliminary data.</text>
</comment>
<dbReference type="InterPro" id="IPR036938">
    <property type="entry name" value="PAP2/HPO_sf"/>
</dbReference>
<keyword evidence="2 5" id="KW-0812">Transmembrane</keyword>
<dbReference type="STRING" id="1895771.BGO89_11985"/>
<dbReference type="AlphaFoldDB" id="A0A1M3KXR8"/>
<dbReference type="Pfam" id="PF14378">
    <property type="entry name" value="PAP2_3"/>
    <property type="match status" value="1"/>
</dbReference>
<evidence type="ECO:0000256" key="3">
    <source>
        <dbReference type="ARBA" id="ARBA00022989"/>
    </source>
</evidence>
<feature type="domain" description="Inositolphosphotransferase Aur1/Ipt1" evidence="6">
    <location>
        <begin position="115"/>
        <end position="303"/>
    </location>
</feature>
<dbReference type="GO" id="GO:0016020">
    <property type="term" value="C:membrane"/>
    <property type="evidence" value="ECO:0007669"/>
    <property type="project" value="UniProtKB-SubCell"/>
</dbReference>
<dbReference type="PANTHER" id="PTHR31310">
    <property type="match status" value="1"/>
</dbReference>
<feature type="transmembrane region" description="Helical" evidence="5">
    <location>
        <begin position="129"/>
        <end position="151"/>
    </location>
</feature>
<evidence type="ECO:0000256" key="2">
    <source>
        <dbReference type="ARBA" id="ARBA00022692"/>
    </source>
</evidence>
<feature type="transmembrane region" description="Helical" evidence="5">
    <location>
        <begin position="53"/>
        <end position="74"/>
    </location>
</feature>